<dbReference type="PANTHER" id="PTHR42792">
    <property type="entry name" value="FLAGELLIN"/>
    <property type="match status" value="1"/>
</dbReference>
<keyword evidence="6" id="KW-0966">Cell projection</keyword>
<protein>
    <submittedName>
        <fullName evidence="6">Flagellar hook-associated protein 3</fullName>
    </submittedName>
</protein>
<reference evidence="7" key="1">
    <citation type="submission" date="2017-09" db="EMBL/GenBank/DDBJ databases">
        <title>FDA dAtabase for Regulatory Grade micrObial Sequences (FDA-ARGOS): Supporting development and validation of Infectious Disease Dx tests.</title>
        <authorList>
            <person name="Minogue T."/>
            <person name="Wolcott M."/>
            <person name="Wasieloski L."/>
            <person name="Aguilar W."/>
            <person name="Moore D."/>
            <person name="Tallon L."/>
            <person name="Sadzewicz L."/>
            <person name="Ott S."/>
            <person name="Zhao X."/>
            <person name="Nagaraj S."/>
            <person name="Vavikolanu K."/>
            <person name="Aluvathingal J."/>
            <person name="Nadendla S."/>
            <person name="Sichtig H."/>
        </authorList>
    </citation>
    <scope>NUCLEOTIDE SEQUENCE [LARGE SCALE GENOMIC DNA]</scope>
    <source>
        <strain evidence="7">FDAARGOS_394</strain>
    </source>
</reference>
<name>A0A2A7URX6_COMTR</name>
<dbReference type="Gene3D" id="1.20.1330.10">
    <property type="entry name" value="f41 fragment of flagellin, N-terminal domain"/>
    <property type="match status" value="1"/>
</dbReference>
<dbReference type="NCBIfam" id="TIGR02550">
    <property type="entry name" value="flagell_flgL"/>
    <property type="match status" value="1"/>
</dbReference>
<evidence type="ECO:0000256" key="3">
    <source>
        <dbReference type="ARBA" id="ARBA00005709"/>
    </source>
</evidence>
<dbReference type="GO" id="GO:0009424">
    <property type="term" value="C:bacterial-type flagellum hook"/>
    <property type="evidence" value="ECO:0007669"/>
    <property type="project" value="InterPro"/>
</dbReference>
<comment type="subcellular location">
    <subcellularLocation>
        <location evidence="1">Bacterial flagellum</location>
    </subcellularLocation>
    <subcellularLocation>
        <location evidence="2">Secreted</location>
    </subcellularLocation>
</comment>
<evidence type="ECO:0000313" key="7">
    <source>
        <dbReference type="Proteomes" id="UP000220246"/>
    </source>
</evidence>
<dbReference type="GO" id="GO:0005198">
    <property type="term" value="F:structural molecule activity"/>
    <property type="evidence" value="ECO:0007669"/>
    <property type="project" value="InterPro"/>
</dbReference>
<dbReference type="STRING" id="1219032.GCA_001515545_03992"/>
<dbReference type="InterPro" id="IPR001029">
    <property type="entry name" value="Flagellin_N"/>
</dbReference>
<keyword evidence="6" id="KW-0969">Cilium</keyword>
<dbReference type="GO" id="GO:0005576">
    <property type="term" value="C:extracellular region"/>
    <property type="evidence" value="ECO:0007669"/>
    <property type="project" value="UniProtKB-SubCell"/>
</dbReference>
<evidence type="ECO:0000256" key="1">
    <source>
        <dbReference type="ARBA" id="ARBA00004365"/>
    </source>
</evidence>
<feature type="domain" description="Flagellin N-terminal" evidence="5">
    <location>
        <begin position="8"/>
        <end position="142"/>
    </location>
</feature>
<accession>A0A2A7URX6</accession>
<dbReference type="RefSeq" id="WP_066541700.1">
    <property type="nucleotide sequence ID" value="NZ_PDEA01000001.1"/>
</dbReference>
<dbReference type="GO" id="GO:0071973">
    <property type="term" value="P:bacterial-type flagellum-dependent cell motility"/>
    <property type="evidence" value="ECO:0007669"/>
    <property type="project" value="InterPro"/>
</dbReference>
<dbReference type="Pfam" id="PF00669">
    <property type="entry name" value="Flagellin_N"/>
    <property type="match status" value="1"/>
</dbReference>
<keyword evidence="4" id="KW-0975">Bacterial flagellum</keyword>
<keyword evidence="6" id="KW-0282">Flagellum</keyword>
<evidence type="ECO:0000259" key="5">
    <source>
        <dbReference type="Pfam" id="PF00669"/>
    </source>
</evidence>
<organism evidence="6 7">
    <name type="scientific">Comamonas terrigena</name>
    <dbReference type="NCBI Taxonomy" id="32013"/>
    <lineage>
        <taxon>Bacteria</taxon>
        <taxon>Pseudomonadati</taxon>
        <taxon>Pseudomonadota</taxon>
        <taxon>Betaproteobacteria</taxon>
        <taxon>Burkholderiales</taxon>
        <taxon>Comamonadaceae</taxon>
        <taxon>Comamonas</taxon>
    </lineage>
</organism>
<keyword evidence="7" id="KW-1185">Reference proteome</keyword>
<dbReference type="InterPro" id="IPR001492">
    <property type="entry name" value="Flagellin"/>
</dbReference>
<dbReference type="SUPFAM" id="SSF64518">
    <property type="entry name" value="Phase 1 flagellin"/>
    <property type="match status" value="1"/>
</dbReference>
<dbReference type="PANTHER" id="PTHR42792:SF1">
    <property type="entry name" value="FLAGELLAR HOOK-ASSOCIATED PROTEIN 3"/>
    <property type="match status" value="1"/>
</dbReference>
<dbReference type="Proteomes" id="UP000220246">
    <property type="component" value="Unassembled WGS sequence"/>
</dbReference>
<dbReference type="OrthoDB" id="9768249at2"/>
<dbReference type="AlphaFoldDB" id="A0A2A7URX6"/>
<sequence length="427" mass="45416">MANVNRYSTATMYANTVNMLSKQQKELADQIEHVSAKKKVLRASDDPVGAAQAERARTRLSRLDTDQRALDAQTATITYGESTLGEMVDALQAFRDLTVQAGNGSFTQTERDALVQQMESLRNQILGYANRKDSNGLPLFRGLDSQEQVISGKYQYDGQAGQQSSSDYGIASTLDGALAFMSGSTGNGVLAVELGVEVTPATTPPTYTPNTGKAWSNVGTIKDPSAAAAFVGPQTIQFAVDATGKTTYSVVDSAGNPVNDTAGNPMTNLAYKSGDAIRVGGMDLTITGVPANGDGFTVKQSERTDLFSVLDSAIAASRNSGKMDGTTAFGELAHGLAKVQAEIDTAMNRVSTVRSYAGDLMQQSDRIGKTLLARNEQMEGQRAAAEDMNDSEYIAALSLLQNQQLTVSAAMQSYASIQKLSLFNFIN</sequence>
<evidence type="ECO:0000256" key="2">
    <source>
        <dbReference type="ARBA" id="ARBA00004613"/>
    </source>
</evidence>
<gene>
    <name evidence="6" type="primary">flgL</name>
    <name evidence="6" type="ORF">CRM82_04830</name>
</gene>
<comment type="caution">
    <text evidence="6">The sequence shown here is derived from an EMBL/GenBank/DDBJ whole genome shotgun (WGS) entry which is preliminary data.</text>
</comment>
<dbReference type="GeneID" id="80799914"/>
<evidence type="ECO:0000256" key="4">
    <source>
        <dbReference type="ARBA" id="ARBA00023143"/>
    </source>
</evidence>
<comment type="similarity">
    <text evidence="3">Belongs to the bacterial flagellin family.</text>
</comment>
<proteinExistence type="inferred from homology"/>
<dbReference type="EMBL" id="PDEA01000001">
    <property type="protein sequence ID" value="PEH88027.1"/>
    <property type="molecule type" value="Genomic_DNA"/>
</dbReference>
<evidence type="ECO:0000313" key="6">
    <source>
        <dbReference type="EMBL" id="PEH88027.1"/>
    </source>
</evidence>
<dbReference type="InterPro" id="IPR013384">
    <property type="entry name" value="Flagell_FlgL"/>
</dbReference>